<accession>A0A425D9I5</accession>
<keyword evidence="2" id="KW-1185">Reference proteome</keyword>
<sequence length="291" mass="31571">MVLPNQTYGLNLGFVLECPCMRSKAWPSPSLSIQAATHYEGYSRFIATDIVQGVQTTKSKRPLTIEEMKHLTSRSVALMNAGCTHASFLMACNPMGLSGSTASIQLNSQSWEDDSLGVQFCRLKMGAVQHAEALPYEHIEAQLVRGACIEFVPGNAPYNGPRAARLCPAINPGDNIDRSFAKLVHALVALYGVDRLRNVATHAIRKGAVTFATSGCTTGQSIGILTTRAGWSLHTVRPFAVAFHCAAKTRSRPVKPHMERERVILNLIAIPLKVHISRTGSPVCSVITAYD</sequence>
<proteinExistence type="predicted"/>
<name>A0A425D9I5_APHAT</name>
<dbReference type="Proteomes" id="UP000284702">
    <property type="component" value="Unassembled WGS sequence"/>
</dbReference>
<organism evidence="1 2">
    <name type="scientific">Aphanomyces astaci</name>
    <name type="common">Crayfish plague agent</name>
    <dbReference type="NCBI Taxonomy" id="112090"/>
    <lineage>
        <taxon>Eukaryota</taxon>
        <taxon>Sar</taxon>
        <taxon>Stramenopiles</taxon>
        <taxon>Oomycota</taxon>
        <taxon>Saprolegniomycetes</taxon>
        <taxon>Saprolegniales</taxon>
        <taxon>Verrucalvaceae</taxon>
        <taxon>Aphanomyces</taxon>
    </lineage>
</organism>
<evidence type="ECO:0000313" key="2">
    <source>
        <dbReference type="Proteomes" id="UP000284702"/>
    </source>
</evidence>
<protein>
    <submittedName>
        <fullName evidence="1">Uncharacterized protein</fullName>
    </submittedName>
</protein>
<gene>
    <name evidence="1" type="ORF">B5M09_012115</name>
</gene>
<dbReference type="AlphaFoldDB" id="A0A425D9I5"/>
<evidence type="ECO:0000313" key="1">
    <source>
        <dbReference type="EMBL" id="RQM25962.1"/>
    </source>
</evidence>
<dbReference type="VEuPathDB" id="FungiDB:H257_17400"/>
<dbReference type="EMBL" id="MZMZ02002412">
    <property type="protein sequence ID" value="RQM25962.1"/>
    <property type="molecule type" value="Genomic_DNA"/>
</dbReference>
<reference evidence="1" key="1">
    <citation type="submission" date="2018-07" db="EMBL/GenBank/DDBJ databases">
        <title>Annotation of Aphanomyces astaci genome assembly.</title>
        <authorList>
            <person name="Studholme D.J."/>
        </authorList>
    </citation>
    <scope>NUCLEOTIDE SEQUENCE [LARGE SCALE GENOMIC DNA]</scope>
    <source>
        <strain evidence="1">Pc</strain>
    </source>
</reference>
<comment type="caution">
    <text evidence="1">The sequence shown here is derived from an EMBL/GenBank/DDBJ whole genome shotgun (WGS) entry which is preliminary data.</text>
</comment>